<evidence type="ECO:0000256" key="7">
    <source>
        <dbReference type="PROSITE-ProRule" id="PRU00175"/>
    </source>
</evidence>
<keyword evidence="3" id="KW-0479">Metal-binding</keyword>
<dbReference type="InterPro" id="IPR053238">
    <property type="entry name" value="RING-H2_zinc_finger"/>
</dbReference>
<feature type="transmembrane region" description="Helical" evidence="9">
    <location>
        <begin position="27"/>
        <end position="49"/>
    </location>
</feature>
<dbReference type="GO" id="GO:0008270">
    <property type="term" value="F:zinc ion binding"/>
    <property type="evidence" value="ECO:0007669"/>
    <property type="project" value="UniProtKB-KW"/>
</dbReference>
<feature type="domain" description="RING-type" evidence="10">
    <location>
        <begin position="112"/>
        <end position="154"/>
    </location>
</feature>
<evidence type="ECO:0000256" key="2">
    <source>
        <dbReference type="ARBA" id="ARBA00012483"/>
    </source>
</evidence>
<dbReference type="PANTHER" id="PTHR14155:SF86">
    <property type="entry name" value="OS06G0534500 PROTEIN"/>
    <property type="match status" value="1"/>
</dbReference>
<evidence type="ECO:0000256" key="1">
    <source>
        <dbReference type="ARBA" id="ARBA00000900"/>
    </source>
</evidence>
<feature type="region of interest" description="Disordered" evidence="8">
    <location>
        <begin position="166"/>
        <end position="219"/>
    </location>
</feature>
<evidence type="ECO:0000256" key="3">
    <source>
        <dbReference type="ARBA" id="ARBA00022723"/>
    </source>
</evidence>
<evidence type="ECO:0000256" key="8">
    <source>
        <dbReference type="SAM" id="MobiDB-lite"/>
    </source>
</evidence>
<evidence type="ECO:0000313" key="12">
    <source>
        <dbReference type="Proteomes" id="UP000734854"/>
    </source>
</evidence>
<protein>
    <recommendedName>
        <fullName evidence="2">RING-type E3 ubiquitin transferase</fullName>
        <ecNumber evidence="2">2.3.2.27</ecNumber>
    </recommendedName>
</protein>
<gene>
    <name evidence="11" type="ORF">ZIOFF_050274</name>
</gene>
<dbReference type="AlphaFoldDB" id="A0A8J5KLV3"/>
<comment type="caution">
    <text evidence="11">The sequence shown here is derived from an EMBL/GenBank/DDBJ whole genome shotgun (WGS) entry which is preliminary data.</text>
</comment>
<comment type="similarity">
    <text evidence="6">Belongs to the RING-type zinc finger family. ATL subfamily.</text>
</comment>
<keyword evidence="12" id="KW-1185">Reference proteome</keyword>
<dbReference type="OrthoDB" id="8062037at2759"/>
<dbReference type="SMART" id="SM00184">
    <property type="entry name" value="RING"/>
    <property type="match status" value="1"/>
</dbReference>
<dbReference type="EMBL" id="JACMSC010000014">
    <property type="protein sequence ID" value="KAG6489016.1"/>
    <property type="molecule type" value="Genomic_DNA"/>
</dbReference>
<dbReference type="Proteomes" id="UP000734854">
    <property type="component" value="Unassembled WGS sequence"/>
</dbReference>
<dbReference type="InterPro" id="IPR001841">
    <property type="entry name" value="Znf_RING"/>
</dbReference>
<keyword evidence="9" id="KW-0812">Transmembrane</keyword>
<evidence type="ECO:0000256" key="5">
    <source>
        <dbReference type="ARBA" id="ARBA00022833"/>
    </source>
</evidence>
<dbReference type="Pfam" id="PF13639">
    <property type="entry name" value="zf-RING_2"/>
    <property type="match status" value="1"/>
</dbReference>
<organism evidence="11 12">
    <name type="scientific">Zingiber officinale</name>
    <name type="common">Ginger</name>
    <name type="synonym">Amomum zingiber</name>
    <dbReference type="NCBI Taxonomy" id="94328"/>
    <lineage>
        <taxon>Eukaryota</taxon>
        <taxon>Viridiplantae</taxon>
        <taxon>Streptophyta</taxon>
        <taxon>Embryophyta</taxon>
        <taxon>Tracheophyta</taxon>
        <taxon>Spermatophyta</taxon>
        <taxon>Magnoliopsida</taxon>
        <taxon>Liliopsida</taxon>
        <taxon>Zingiberales</taxon>
        <taxon>Zingiberaceae</taxon>
        <taxon>Zingiber</taxon>
    </lineage>
</organism>
<dbReference type="PROSITE" id="PS50089">
    <property type="entry name" value="ZF_RING_2"/>
    <property type="match status" value="1"/>
</dbReference>
<dbReference type="PANTHER" id="PTHR14155">
    <property type="entry name" value="RING FINGER DOMAIN-CONTAINING"/>
    <property type="match status" value="1"/>
</dbReference>
<keyword evidence="9" id="KW-1133">Transmembrane helix</keyword>
<accession>A0A8J5KLV3</accession>
<name>A0A8J5KLV3_ZINOF</name>
<proteinExistence type="inferred from homology"/>
<comment type="catalytic activity">
    <reaction evidence="1">
        <text>S-ubiquitinyl-[E2 ubiquitin-conjugating enzyme]-L-cysteine + [acceptor protein]-L-lysine = [E2 ubiquitin-conjugating enzyme]-L-cysteine + N(6)-ubiquitinyl-[acceptor protein]-L-lysine.</text>
        <dbReference type="EC" id="2.3.2.27"/>
    </reaction>
</comment>
<keyword evidence="4 7" id="KW-0863">Zinc-finger</keyword>
<evidence type="ECO:0000259" key="10">
    <source>
        <dbReference type="PROSITE" id="PS50089"/>
    </source>
</evidence>
<sequence length="219" mass="23831">MSNRDSSGGGWFVYDESSDSYDLNTRILAAAVIFLAVVVLLVIVLHLYVRHVFFRRRRNNLEASAASGRRFLRFYVTDPAHDDHVAPGLDPSAIAALLARPYRSTAGGDGECAICLSTVEDEEMVRVLPGCGHLFHVGCIDMWLGSHCTCPVCRVSVEPPSATAAAEDGCEATTPASQEEATLAAKESESASSFTRILSWERSTARRPQGQGIEDLERQ</sequence>
<keyword evidence="9" id="KW-0472">Membrane</keyword>
<reference evidence="11 12" key="1">
    <citation type="submission" date="2020-08" db="EMBL/GenBank/DDBJ databases">
        <title>Plant Genome Project.</title>
        <authorList>
            <person name="Zhang R.-G."/>
        </authorList>
    </citation>
    <scope>NUCLEOTIDE SEQUENCE [LARGE SCALE GENOMIC DNA]</scope>
    <source>
        <tissue evidence="11">Rhizome</tissue>
    </source>
</reference>
<evidence type="ECO:0000256" key="4">
    <source>
        <dbReference type="ARBA" id="ARBA00022771"/>
    </source>
</evidence>
<evidence type="ECO:0000256" key="6">
    <source>
        <dbReference type="ARBA" id="ARBA00024209"/>
    </source>
</evidence>
<dbReference type="CDD" id="cd16461">
    <property type="entry name" value="RING-H2_EL5-like"/>
    <property type="match status" value="1"/>
</dbReference>
<evidence type="ECO:0000313" key="11">
    <source>
        <dbReference type="EMBL" id="KAG6489016.1"/>
    </source>
</evidence>
<keyword evidence="5" id="KW-0862">Zinc</keyword>
<dbReference type="EC" id="2.3.2.27" evidence="2"/>
<dbReference type="GO" id="GO:0061630">
    <property type="term" value="F:ubiquitin protein ligase activity"/>
    <property type="evidence" value="ECO:0007669"/>
    <property type="project" value="UniProtKB-EC"/>
</dbReference>
<evidence type="ECO:0000256" key="9">
    <source>
        <dbReference type="SAM" id="Phobius"/>
    </source>
</evidence>